<feature type="compositionally biased region" description="Low complexity" evidence="10">
    <location>
        <begin position="131"/>
        <end position="141"/>
    </location>
</feature>
<dbReference type="HAMAP" id="MF_03104">
    <property type="entry name" value="Mdm12"/>
    <property type="match status" value="1"/>
</dbReference>
<evidence type="ECO:0000313" key="13">
    <source>
        <dbReference type="Proteomes" id="UP000799437"/>
    </source>
</evidence>
<dbReference type="AlphaFoldDB" id="A0A6A6W8D5"/>
<keyword evidence="8 9" id="KW-0472">Membrane</keyword>
<keyword evidence="2" id="KW-0813">Transport</keyword>
<protein>
    <recommendedName>
        <fullName evidence="9">Mitochondrial distribution and morphology protein 12</fullName>
    </recommendedName>
    <alternativeName>
        <fullName evidence="9">Mitochondrial inheritance component MDM12</fullName>
    </alternativeName>
</protein>
<dbReference type="Proteomes" id="UP000799437">
    <property type="component" value="Unassembled WGS sequence"/>
</dbReference>
<name>A0A6A6W8D5_9PEZI</name>
<evidence type="ECO:0000313" key="12">
    <source>
        <dbReference type="EMBL" id="KAF2758805.1"/>
    </source>
</evidence>
<dbReference type="GO" id="GO:0008289">
    <property type="term" value="F:lipid binding"/>
    <property type="evidence" value="ECO:0007669"/>
    <property type="project" value="UniProtKB-KW"/>
</dbReference>
<dbReference type="GO" id="GO:0015914">
    <property type="term" value="P:phospholipid transport"/>
    <property type="evidence" value="ECO:0007669"/>
    <property type="project" value="TreeGrafter"/>
</dbReference>
<reference evidence="12" key="1">
    <citation type="journal article" date="2020" name="Stud. Mycol.">
        <title>101 Dothideomycetes genomes: a test case for predicting lifestyles and emergence of pathogens.</title>
        <authorList>
            <person name="Haridas S."/>
            <person name="Albert R."/>
            <person name="Binder M."/>
            <person name="Bloem J."/>
            <person name="Labutti K."/>
            <person name="Salamov A."/>
            <person name="Andreopoulos B."/>
            <person name="Baker S."/>
            <person name="Barry K."/>
            <person name="Bills G."/>
            <person name="Bluhm B."/>
            <person name="Cannon C."/>
            <person name="Castanera R."/>
            <person name="Culley D."/>
            <person name="Daum C."/>
            <person name="Ezra D."/>
            <person name="Gonzalez J."/>
            <person name="Henrissat B."/>
            <person name="Kuo A."/>
            <person name="Liang C."/>
            <person name="Lipzen A."/>
            <person name="Lutzoni F."/>
            <person name="Magnuson J."/>
            <person name="Mondo S."/>
            <person name="Nolan M."/>
            <person name="Ohm R."/>
            <person name="Pangilinan J."/>
            <person name="Park H.-J."/>
            <person name="Ramirez L."/>
            <person name="Alfaro M."/>
            <person name="Sun H."/>
            <person name="Tritt A."/>
            <person name="Yoshinaga Y."/>
            <person name="Zwiers L.-H."/>
            <person name="Turgeon B."/>
            <person name="Goodwin S."/>
            <person name="Spatafora J."/>
            <person name="Crous P."/>
            <person name="Grigoriev I."/>
        </authorList>
    </citation>
    <scope>NUCLEOTIDE SEQUENCE</scope>
    <source>
        <strain evidence="12">CBS 121739</strain>
    </source>
</reference>
<evidence type="ECO:0000256" key="9">
    <source>
        <dbReference type="HAMAP-Rule" id="MF_03104"/>
    </source>
</evidence>
<keyword evidence="3 9" id="KW-1000">Mitochondrion outer membrane</keyword>
<feature type="region of interest" description="Disordered" evidence="10">
    <location>
        <begin position="197"/>
        <end position="256"/>
    </location>
</feature>
<dbReference type="PANTHER" id="PTHR28204">
    <property type="entry name" value="MITOCHONDRIAL DISTRIBUTION AND MORPHOLOGY PROTEIN 12"/>
    <property type="match status" value="1"/>
</dbReference>
<keyword evidence="13" id="KW-1185">Reference proteome</keyword>
<dbReference type="Pfam" id="PF26544">
    <property type="entry name" value="Mdm12"/>
    <property type="match status" value="2"/>
</dbReference>
<sequence length="425" mass="46163">MSVDVNWQKLTGGSDGADLAESIRAFIHDKFQQVPLPRFIRSVQVHNFDFGHVAPQIEIKDICDPLPDFYEDDEDDGTENGDGGTDSGAQSALLGSKPSDHPPTLTDPHAKIRGENGQRVDNNSFDYYTRSSGPRASYSSSEQQLPGAPFLSRAPTPGLLGGSSNLSYFHMPFSAGLPGTTTPLAAVAGAQFHHGWPDAHQQHASMREFQPSSRAPAGSITSSSPPSIADPGSRPPSQHLQNSSRPHSPAGSEVDTYETGTFEQLQGEEPPLSEPDANDIQVVSHVKYSGDIKLGITASILLDYPMPSFVEIPIKLNITGITFDGVSILAYIRKKAHFCFLAPEDAESIISNEAPLGTSLEHAATRRQVAGGLLEQIRVESEIGQKEGGKQVLKNVGKVEKFILEQVRRIFEEEFVYPSFWTFLV</sequence>
<keyword evidence="7 9" id="KW-0496">Mitochondrion</keyword>
<keyword evidence="6" id="KW-0446">Lipid-binding</keyword>
<dbReference type="GO" id="GO:0045040">
    <property type="term" value="P:protein insertion into mitochondrial outer membrane"/>
    <property type="evidence" value="ECO:0007669"/>
    <property type="project" value="UniProtKB-UniRule"/>
</dbReference>
<evidence type="ECO:0000256" key="1">
    <source>
        <dbReference type="ARBA" id="ARBA00004370"/>
    </source>
</evidence>
<evidence type="ECO:0000256" key="2">
    <source>
        <dbReference type="ARBA" id="ARBA00022448"/>
    </source>
</evidence>
<evidence type="ECO:0000256" key="8">
    <source>
        <dbReference type="ARBA" id="ARBA00023136"/>
    </source>
</evidence>
<evidence type="ECO:0000256" key="4">
    <source>
        <dbReference type="ARBA" id="ARBA00022824"/>
    </source>
</evidence>
<feature type="compositionally biased region" description="Polar residues" evidence="10">
    <location>
        <begin position="119"/>
        <end position="130"/>
    </location>
</feature>
<feature type="compositionally biased region" description="Basic and acidic residues" evidence="10">
    <location>
        <begin position="108"/>
        <end position="118"/>
    </location>
</feature>
<organism evidence="12 13">
    <name type="scientific">Pseudovirgaria hyperparasitica</name>
    <dbReference type="NCBI Taxonomy" id="470096"/>
    <lineage>
        <taxon>Eukaryota</taxon>
        <taxon>Fungi</taxon>
        <taxon>Dikarya</taxon>
        <taxon>Ascomycota</taxon>
        <taxon>Pezizomycotina</taxon>
        <taxon>Dothideomycetes</taxon>
        <taxon>Dothideomycetes incertae sedis</taxon>
        <taxon>Acrospermales</taxon>
        <taxon>Acrospermaceae</taxon>
        <taxon>Pseudovirgaria</taxon>
    </lineage>
</organism>
<dbReference type="GO" id="GO:0005789">
    <property type="term" value="C:endoplasmic reticulum membrane"/>
    <property type="evidence" value="ECO:0007669"/>
    <property type="project" value="UniProtKB-SubCell"/>
</dbReference>
<dbReference type="InterPro" id="IPR027532">
    <property type="entry name" value="Mdm12"/>
</dbReference>
<feature type="region of interest" description="Disordered" evidence="10">
    <location>
        <begin position="65"/>
        <end position="153"/>
    </location>
</feature>
<comment type="subunit">
    <text evidence="9">Component of the ER-mitochondria encounter structure (ERMES) or MDM complex, composed of MMM1, MDM10, MDM12 and MDM34. A MMM1 homodimer associates with one molecule of MDM12 on each side in a pairwise head-to-tail manner, and the SMP-LTD domains of MMM1 and MDM12 generate a continuous hydrophobic tunnel for phospholipid trafficking.</text>
</comment>
<evidence type="ECO:0000256" key="10">
    <source>
        <dbReference type="SAM" id="MobiDB-lite"/>
    </source>
</evidence>
<dbReference type="PANTHER" id="PTHR28204:SF1">
    <property type="entry name" value="MITOCHONDRIAL DISTRIBUTION AND MORPHOLOGY PROTEIN 12"/>
    <property type="match status" value="1"/>
</dbReference>
<evidence type="ECO:0000256" key="6">
    <source>
        <dbReference type="ARBA" id="ARBA00023121"/>
    </source>
</evidence>
<evidence type="ECO:0000256" key="5">
    <source>
        <dbReference type="ARBA" id="ARBA00023055"/>
    </source>
</evidence>
<evidence type="ECO:0000256" key="3">
    <source>
        <dbReference type="ARBA" id="ARBA00022787"/>
    </source>
</evidence>
<dbReference type="InterPro" id="IPR031468">
    <property type="entry name" value="SMP_LBD"/>
</dbReference>
<dbReference type="GO" id="GO:1990456">
    <property type="term" value="P:mitochondrion-endoplasmic reticulum membrane tethering"/>
    <property type="evidence" value="ECO:0007669"/>
    <property type="project" value="TreeGrafter"/>
</dbReference>
<feature type="compositionally biased region" description="Acidic residues" evidence="10">
    <location>
        <begin position="69"/>
        <end position="79"/>
    </location>
</feature>
<dbReference type="CDD" id="cd21672">
    <property type="entry name" value="SMP_Mdm12"/>
    <property type="match status" value="1"/>
</dbReference>
<dbReference type="OrthoDB" id="3356905at2759"/>
<comment type="similarity">
    <text evidence="9">Belongs to the MDM12 family.</text>
</comment>
<dbReference type="PROSITE" id="PS51847">
    <property type="entry name" value="SMP"/>
    <property type="match status" value="1"/>
</dbReference>
<comment type="function">
    <text evidence="9">Component of the ERMES/MDM complex, which serves as a molecular tether to connect the endoplasmic reticulum (ER) and mitochondria. Components of this complex are involved in the control of mitochondrial shape and protein biogenesis, and function in nonvesicular lipid trafficking between the ER and mitochondria. MDM12 is required for the interaction of the ER-resident membrane protein MMM1 and the outer mitochondrial membrane-resident beta-barrel protein MDM10. The MDM12-MMM1 subcomplex functions in the major beta-barrel assembly pathway that is responsible for biogenesis of all mitochondrial outer membrane beta-barrel proteins, and acts in a late step after the SAM complex. The MDM10-MDM12-MMM1 subcomplex further acts in the TOM40-specific pathway after the action of the MDM12-MMM1 complex. Essential for establishing and maintaining the structure of mitochondria and maintenance of mtDNA nucleoids.</text>
</comment>
<evidence type="ECO:0000259" key="11">
    <source>
        <dbReference type="PROSITE" id="PS51847"/>
    </source>
</evidence>
<proteinExistence type="inferred from homology"/>
<accession>A0A6A6W8D5</accession>
<keyword evidence="5" id="KW-0445">Lipid transport</keyword>
<evidence type="ECO:0000256" key="7">
    <source>
        <dbReference type="ARBA" id="ARBA00023128"/>
    </source>
</evidence>
<dbReference type="EMBL" id="ML996571">
    <property type="protein sequence ID" value="KAF2758805.1"/>
    <property type="molecule type" value="Genomic_DNA"/>
</dbReference>
<comment type="subcellular location">
    <subcellularLocation>
        <location evidence="1">Membrane</location>
    </subcellularLocation>
    <subcellularLocation>
        <location evidence="9">Mitochondrion outer membrane</location>
        <topology evidence="9">Peripheral membrane protein</topology>
        <orientation evidence="9">Cytoplasmic side</orientation>
    </subcellularLocation>
    <subcellularLocation>
        <location evidence="9">Endoplasmic reticulum membrane</location>
        <topology evidence="9">Peripheral membrane protein</topology>
        <orientation evidence="9">Cytoplasmic side</orientation>
    </subcellularLocation>
    <text evidence="9">The ERMES/MDM complex localizes to a few discrete foci (around 10 per single cell), that represent mitochondria-endoplasmic reticulum junctions. These foci are often found next to mtDNA nucleoids.</text>
</comment>
<feature type="compositionally biased region" description="Polar residues" evidence="10">
    <location>
        <begin position="235"/>
        <end position="246"/>
    </location>
</feature>
<keyword evidence="4 9" id="KW-0256">Endoplasmic reticulum</keyword>
<dbReference type="GO" id="GO:0032865">
    <property type="term" value="C:ERMES complex"/>
    <property type="evidence" value="ECO:0007669"/>
    <property type="project" value="UniProtKB-UniRule"/>
</dbReference>
<feature type="domain" description="SMP-LTD" evidence="11">
    <location>
        <begin position="1"/>
        <end position="425"/>
    </location>
</feature>
<gene>
    <name evidence="9" type="primary">MDM12</name>
    <name evidence="12" type="ORF">EJ05DRAFT_364863</name>
</gene>